<evidence type="ECO:0000313" key="3">
    <source>
        <dbReference type="Proteomes" id="UP000518266"/>
    </source>
</evidence>
<dbReference type="Proteomes" id="UP000518266">
    <property type="component" value="Unassembled WGS sequence"/>
</dbReference>
<dbReference type="AlphaFoldDB" id="A0A7J5Z1Y5"/>
<evidence type="ECO:0000313" key="2">
    <source>
        <dbReference type="EMBL" id="KAF3855473.1"/>
    </source>
</evidence>
<keyword evidence="3" id="KW-1185">Reference proteome</keyword>
<feature type="chain" id="PRO_5029803057" description="Secreted protein" evidence="1">
    <location>
        <begin position="23"/>
        <end position="215"/>
    </location>
</feature>
<feature type="signal peptide" evidence="1">
    <location>
        <begin position="1"/>
        <end position="22"/>
    </location>
</feature>
<organism evidence="2 3">
    <name type="scientific">Dissostichus mawsoni</name>
    <name type="common">Antarctic cod</name>
    <dbReference type="NCBI Taxonomy" id="36200"/>
    <lineage>
        <taxon>Eukaryota</taxon>
        <taxon>Metazoa</taxon>
        <taxon>Chordata</taxon>
        <taxon>Craniata</taxon>
        <taxon>Vertebrata</taxon>
        <taxon>Euteleostomi</taxon>
        <taxon>Actinopterygii</taxon>
        <taxon>Neopterygii</taxon>
        <taxon>Teleostei</taxon>
        <taxon>Neoteleostei</taxon>
        <taxon>Acanthomorphata</taxon>
        <taxon>Eupercaria</taxon>
        <taxon>Perciformes</taxon>
        <taxon>Notothenioidei</taxon>
        <taxon>Nototheniidae</taxon>
        <taxon>Dissostichus</taxon>
    </lineage>
</organism>
<proteinExistence type="predicted"/>
<gene>
    <name evidence="2" type="ORF">F7725_023528</name>
</gene>
<protein>
    <recommendedName>
        <fullName evidence="4">Secreted protein</fullName>
    </recommendedName>
</protein>
<evidence type="ECO:0000256" key="1">
    <source>
        <dbReference type="SAM" id="SignalP"/>
    </source>
</evidence>
<accession>A0A7J5Z1Y5</accession>
<keyword evidence="1" id="KW-0732">Signal</keyword>
<dbReference type="EMBL" id="JAAKFY010000007">
    <property type="protein sequence ID" value="KAF3855473.1"/>
    <property type="molecule type" value="Genomic_DNA"/>
</dbReference>
<reference evidence="2 3" key="1">
    <citation type="submission" date="2020-03" db="EMBL/GenBank/DDBJ databases">
        <title>Dissostichus mawsoni Genome sequencing and assembly.</title>
        <authorList>
            <person name="Park H."/>
        </authorList>
    </citation>
    <scope>NUCLEOTIDE SEQUENCE [LARGE SCALE GENOMIC DNA]</scope>
    <source>
        <strain evidence="2">DM0001</strain>
        <tissue evidence="2">Muscle</tissue>
    </source>
</reference>
<dbReference type="OrthoDB" id="2274644at2759"/>
<sequence length="215" mass="23486">MSRVSCGSPVVLLWFTCRVSCGSPVVLPWFSCGSPVEYPVVLLWFSCGSPVEYPVVLPLFSCGSPVVLIQLLPEGLLGVWLRPAGVTAHLEHLLVEKEAVHHGNVQKMVKKSLVPFLCFVVNAVVHVGHVLAAHALLVVHHSVRNGNSLNLPHTSLFHVPPESLSAEGLVHGGAHAHFTAVHPIHEQELASPYPPQISPLSLFRKFIQLRLWETN</sequence>
<name>A0A7J5Z1Y5_DISMA</name>
<comment type="caution">
    <text evidence="2">The sequence shown here is derived from an EMBL/GenBank/DDBJ whole genome shotgun (WGS) entry which is preliminary data.</text>
</comment>
<evidence type="ECO:0008006" key="4">
    <source>
        <dbReference type="Google" id="ProtNLM"/>
    </source>
</evidence>